<evidence type="ECO:0000259" key="6">
    <source>
        <dbReference type="PROSITE" id="PS51898"/>
    </source>
</evidence>
<dbReference type="GO" id="GO:0003677">
    <property type="term" value="F:DNA binding"/>
    <property type="evidence" value="ECO:0007669"/>
    <property type="project" value="UniProtKB-UniRule"/>
</dbReference>
<dbReference type="InterPro" id="IPR013762">
    <property type="entry name" value="Integrase-like_cat_sf"/>
</dbReference>
<feature type="region of interest" description="Disordered" evidence="5">
    <location>
        <begin position="163"/>
        <end position="187"/>
    </location>
</feature>
<dbReference type="Proteomes" id="UP000718281">
    <property type="component" value="Unassembled WGS sequence"/>
</dbReference>
<dbReference type="InterPro" id="IPR002104">
    <property type="entry name" value="Integrase_catalytic"/>
</dbReference>
<accession>A0A934X4Y3</accession>
<dbReference type="SUPFAM" id="SSF56349">
    <property type="entry name" value="DNA breaking-rejoining enzymes"/>
    <property type="match status" value="1"/>
</dbReference>
<gene>
    <name evidence="8" type="ORF">IPF40_07385</name>
</gene>
<keyword evidence="1" id="KW-0229">DNA integration</keyword>
<evidence type="ECO:0000256" key="1">
    <source>
        <dbReference type="ARBA" id="ARBA00022908"/>
    </source>
</evidence>
<evidence type="ECO:0000256" key="5">
    <source>
        <dbReference type="SAM" id="MobiDB-lite"/>
    </source>
</evidence>
<dbReference type="InterPro" id="IPR044068">
    <property type="entry name" value="CB"/>
</dbReference>
<dbReference type="Gene3D" id="1.10.443.10">
    <property type="entry name" value="Intergrase catalytic core"/>
    <property type="match status" value="1"/>
</dbReference>
<dbReference type="PANTHER" id="PTHR30349">
    <property type="entry name" value="PHAGE INTEGRASE-RELATED"/>
    <property type="match status" value="1"/>
</dbReference>
<dbReference type="GO" id="GO:0006310">
    <property type="term" value="P:DNA recombination"/>
    <property type="evidence" value="ECO:0007669"/>
    <property type="project" value="UniProtKB-KW"/>
</dbReference>
<dbReference type="InterPro" id="IPR050090">
    <property type="entry name" value="Tyrosine_recombinase_XerCD"/>
</dbReference>
<feature type="domain" description="Tyr recombinase" evidence="6">
    <location>
        <begin position="190"/>
        <end position="374"/>
    </location>
</feature>
<dbReference type="InterPro" id="IPR004107">
    <property type="entry name" value="Integrase_SAM-like_N"/>
</dbReference>
<dbReference type="InterPro" id="IPR010998">
    <property type="entry name" value="Integrase_recombinase_N"/>
</dbReference>
<evidence type="ECO:0000256" key="3">
    <source>
        <dbReference type="ARBA" id="ARBA00023172"/>
    </source>
</evidence>
<dbReference type="Pfam" id="PF02899">
    <property type="entry name" value="Phage_int_SAM_1"/>
    <property type="match status" value="1"/>
</dbReference>
<dbReference type="PROSITE" id="PS51898">
    <property type="entry name" value="TYR_RECOMBINASE"/>
    <property type="match status" value="1"/>
</dbReference>
<dbReference type="PANTHER" id="PTHR30349:SF81">
    <property type="entry name" value="TYROSINE RECOMBINASE XERC"/>
    <property type="match status" value="1"/>
</dbReference>
<dbReference type="InterPro" id="IPR011010">
    <property type="entry name" value="DNA_brk_join_enz"/>
</dbReference>
<dbReference type="PROSITE" id="PS51900">
    <property type="entry name" value="CB"/>
    <property type="match status" value="1"/>
</dbReference>
<evidence type="ECO:0000256" key="4">
    <source>
        <dbReference type="PROSITE-ProRule" id="PRU01248"/>
    </source>
</evidence>
<protein>
    <submittedName>
        <fullName evidence="8">Tyrosine-type recombinase/integrase</fullName>
    </submittedName>
</protein>
<comment type="caution">
    <text evidence="8">The sequence shown here is derived from an EMBL/GenBank/DDBJ whole genome shotgun (WGS) entry which is preliminary data.</text>
</comment>
<dbReference type="CDD" id="cd00397">
    <property type="entry name" value="DNA_BRE_C"/>
    <property type="match status" value="1"/>
</dbReference>
<dbReference type="Gene3D" id="1.10.150.130">
    <property type="match status" value="1"/>
</dbReference>
<evidence type="ECO:0000256" key="2">
    <source>
        <dbReference type="ARBA" id="ARBA00023125"/>
    </source>
</evidence>
<sequence length="409" mass="45900">MSRDLDRLVVGRWGSVRPGGSGVAWVVQDAEGLIVGPVAEFLRDFAARGNSAGSVRSYAYVLLRWWRWLAAVGVDWDRATAAEVRDLVLWLQLHPKPRRSARTLSADLVGTVNPKTGKQYLDDHYAARTIRHNNAALASFYEYWAEQGRGPVMNPVLRAGGGRRPNAHHNPMMPFRPEGKLRYNPKVPRRRPRALTDEAWDELFDTLTCHRDRALLALTVSNGARASEVLGIRGADVDWGNQLVRVIRKGSRAQQWLPVSEPAMVWLRLYLAEVGKIGPGDPVWVTVRRRQRQGTLTRVPMTYEALRAVLRRANARLGTNWTMHDLRHTCALRMAADENVSLRDVQTILGHAHMETTAEIYLVEDERHTVEKVAAHLARLQEPKPDPAPVATAYRSADLAVLFGDGLLP</sequence>
<evidence type="ECO:0000313" key="8">
    <source>
        <dbReference type="EMBL" id="MBK6300867.1"/>
    </source>
</evidence>
<name>A0A934X4Y3_9MICO</name>
<evidence type="ECO:0000313" key="9">
    <source>
        <dbReference type="Proteomes" id="UP000718281"/>
    </source>
</evidence>
<keyword evidence="3" id="KW-0233">DNA recombination</keyword>
<dbReference type="GO" id="GO:0015074">
    <property type="term" value="P:DNA integration"/>
    <property type="evidence" value="ECO:0007669"/>
    <property type="project" value="UniProtKB-KW"/>
</dbReference>
<keyword evidence="2 4" id="KW-0238">DNA-binding</keyword>
<dbReference type="Pfam" id="PF00589">
    <property type="entry name" value="Phage_integrase"/>
    <property type="match status" value="1"/>
</dbReference>
<feature type="domain" description="Core-binding (CB)" evidence="7">
    <location>
        <begin position="36"/>
        <end position="145"/>
    </location>
</feature>
<evidence type="ECO:0000259" key="7">
    <source>
        <dbReference type="PROSITE" id="PS51900"/>
    </source>
</evidence>
<dbReference type="EMBL" id="JADIXZ010000004">
    <property type="protein sequence ID" value="MBK6300867.1"/>
    <property type="molecule type" value="Genomic_DNA"/>
</dbReference>
<organism evidence="8 9">
    <name type="scientific">Candidatus Phosphoribacter hodrii</name>
    <dbReference type="NCBI Taxonomy" id="2953743"/>
    <lineage>
        <taxon>Bacteria</taxon>
        <taxon>Bacillati</taxon>
        <taxon>Actinomycetota</taxon>
        <taxon>Actinomycetes</taxon>
        <taxon>Micrococcales</taxon>
        <taxon>Dermatophilaceae</taxon>
        <taxon>Candidatus Phosphoribacter</taxon>
    </lineage>
</organism>
<dbReference type="AlphaFoldDB" id="A0A934X4Y3"/>
<reference evidence="8 9" key="1">
    <citation type="submission" date="2020-10" db="EMBL/GenBank/DDBJ databases">
        <title>Connecting structure to function with the recovery of over 1000 high-quality activated sludge metagenome-assembled genomes encoding full-length rRNA genes using long-read sequencing.</title>
        <authorList>
            <person name="Singleton C.M."/>
            <person name="Petriglieri F."/>
            <person name="Kristensen J.M."/>
            <person name="Kirkegaard R.H."/>
            <person name="Michaelsen T.Y."/>
            <person name="Andersen M.H."/>
            <person name="Karst S.M."/>
            <person name="Dueholm M.S."/>
            <person name="Nielsen P.H."/>
            <person name="Albertsen M."/>
        </authorList>
    </citation>
    <scope>NUCLEOTIDE SEQUENCE [LARGE SCALE GENOMIC DNA]</scope>
    <source>
        <strain evidence="8">AalE_18-Q3-R2-46_BAT3C.188</strain>
    </source>
</reference>
<proteinExistence type="predicted"/>